<dbReference type="AlphaFoldDB" id="A0A5R8Q8M0"/>
<dbReference type="InParanoid" id="A0A5R8Q8M0"/>
<sequence length="86" mass="10220">MENDLRWNDMCVYHERKHCYKIEFNEKMQKRFTTEELTFICQNTSIIKLANFIEPVALPVLTEGASERMLVEDTIAYMARNRGSKK</sequence>
<evidence type="ECO:0000313" key="2">
    <source>
        <dbReference type="Proteomes" id="UP000306912"/>
    </source>
</evidence>
<protein>
    <submittedName>
        <fullName evidence="1">Uncharacterized protein</fullName>
    </submittedName>
</protein>
<keyword evidence="2" id="KW-1185">Reference proteome</keyword>
<organism evidence="1 2">
    <name type="scientific">Culicoidibacter larvae</name>
    <dbReference type="NCBI Taxonomy" id="2579976"/>
    <lineage>
        <taxon>Bacteria</taxon>
        <taxon>Bacillati</taxon>
        <taxon>Bacillota</taxon>
        <taxon>Culicoidibacteria</taxon>
        <taxon>Culicoidibacterales</taxon>
        <taxon>Culicoidibacteraceae</taxon>
        <taxon>Culicoidibacter</taxon>
    </lineage>
</organism>
<dbReference type="Proteomes" id="UP000306912">
    <property type="component" value="Unassembled WGS sequence"/>
</dbReference>
<evidence type="ECO:0000313" key="1">
    <source>
        <dbReference type="EMBL" id="TLG72064.1"/>
    </source>
</evidence>
<comment type="caution">
    <text evidence="1">The sequence shown here is derived from an EMBL/GenBank/DDBJ whole genome shotgun (WGS) entry which is preliminary data.</text>
</comment>
<accession>A0A5R8Q8M0</accession>
<dbReference type="EMBL" id="VBWP01000009">
    <property type="protein sequence ID" value="TLG72064.1"/>
    <property type="molecule type" value="Genomic_DNA"/>
</dbReference>
<gene>
    <name evidence="1" type="ORF">FEZ08_09530</name>
</gene>
<name>A0A5R8Q8M0_9FIRM</name>
<reference evidence="1 2" key="1">
    <citation type="submission" date="2019-05" db="EMBL/GenBank/DDBJ databases">
        <title>Culicoidintestinum kansasii gen. nov., sp. nov. from the gastrointestinal tract of the biting midge, Culicoides sonorensis.</title>
        <authorList>
            <person name="Neupane S."/>
            <person name="Ghosh A."/>
            <person name="Gunther S."/>
            <person name="Martin K."/>
            <person name="Zurek L."/>
        </authorList>
    </citation>
    <scope>NUCLEOTIDE SEQUENCE [LARGE SCALE GENOMIC DNA]</scope>
    <source>
        <strain evidence="1 2">CS-1</strain>
    </source>
</reference>
<proteinExistence type="predicted"/>